<evidence type="ECO:0000313" key="3">
    <source>
        <dbReference type="EMBL" id="KAK7392821.1"/>
    </source>
</evidence>
<feature type="compositionally biased region" description="Acidic residues" evidence="1">
    <location>
        <begin position="209"/>
        <end position="225"/>
    </location>
</feature>
<feature type="domain" description="G-patch" evidence="2">
    <location>
        <begin position="97"/>
        <end position="143"/>
    </location>
</feature>
<feature type="compositionally biased region" description="Polar residues" evidence="1">
    <location>
        <begin position="55"/>
        <end position="68"/>
    </location>
</feature>
<sequence>MQSAMAESPANRESKSEEQEDDDYMGDISRFLPSNAFHSPNTSSSIKISSKKNPLVNSSKNKLKNLSWQERRKLERERKQQEEDEKTLAKVEAPIPQSNIGFKLLKQMGYTPGSSLGKQGSGRAEPVGIEIRRSRAGVGLEDPHKEKRKREEIMMDKKRRKEEDLMKEFGSRQKSQWQSRRVIINYNKAKAALDQLENREIVEPQKNEDDAEGEEEEEEEITEEELNDVLMKLRDEFRYCLFCGCQYESSDALLANCPGTNEDDH</sequence>
<dbReference type="Proteomes" id="UP001386955">
    <property type="component" value="Unassembled WGS sequence"/>
</dbReference>
<name>A0AAN9SBY7_PSOTE</name>
<dbReference type="AlphaFoldDB" id="A0AAN9SBY7"/>
<feature type="region of interest" description="Disordered" evidence="1">
    <location>
        <begin position="1"/>
        <end position="92"/>
    </location>
</feature>
<reference evidence="3 4" key="1">
    <citation type="submission" date="2024-01" db="EMBL/GenBank/DDBJ databases">
        <title>The genomes of 5 underutilized Papilionoideae crops provide insights into root nodulation and disease resistanc.</title>
        <authorList>
            <person name="Jiang F."/>
        </authorList>
    </citation>
    <scope>NUCLEOTIDE SEQUENCE [LARGE SCALE GENOMIC DNA]</scope>
    <source>
        <strain evidence="3">DUOXIRENSHENG_FW03</strain>
        <tissue evidence="3">Leaves</tissue>
    </source>
</reference>
<proteinExistence type="predicted"/>
<dbReference type="PROSITE" id="PS50174">
    <property type="entry name" value="G_PATCH"/>
    <property type="match status" value="1"/>
</dbReference>
<dbReference type="InterPro" id="IPR025239">
    <property type="entry name" value="DUF4187"/>
</dbReference>
<feature type="region of interest" description="Disordered" evidence="1">
    <location>
        <begin position="131"/>
        <end position="177"/>
    </location>
</feature>
<feature type="compositionally biased region" description="Basic and acidic residues" evidence="1">
    <location>
        <begin position="69"/>
        <end position="89"/>
    </location>
</feature>
<comment type="caution">
    <text evidence="3">The sequence shown here is derived from an EMBL/GenBank/DDBJ whole genome shotgun (WGS) entry which is preliminary data.</text>
</comment>
<dbReference type="InterPro" id="IPR039249">
    <property type="entry name" value="GPATCH11"/>
</dbReference>
<feature type="compositionally biased region" description="Basic and acidic residues" evidence="1">
    <location>
        <begin position="141"/>
        <end position="171"/>
    </location>
</feature>
<feature type="compositionally biased region" description="Low complexity" evidence="1">
    <location>
        <begin position="43"/>
        <end position="52"/>
    </location>
</feature>
<dbReference type="InterPro" id="IPR000467">
    <property type="entry name" value="G_patch_dom"/>
</dbReference>
<dbReference type="GO" id="GO:0000776">
    <property type="term" value="C:kinetochore"/>
    <property type="evidence" value="ECO:0007669"/>
    <property type="project" value="TreeGrafter"/>
</dbReference>
<keyword evidence="4" id="KW-1185">Reference proteome</keyword>
<dbReference type="Pfam" id="PF13821">
    <property type="entry name" value="DUF4187"/>
    <property type="match status" value="1"/>
</dbReference>
<accession>A0AAN9SBY7</accession>
<dbReference type="PANTHER" id="PTHR21032:SF0">
    <property type="entry name" value="G PATCH DOMAIN-CONTAINING PROTEIN 11"/>
    <property type="match status" value="1"/>
</dbReference>
<dbReference type="GO" id="GO:0003676">
    <property type="term" value="F:nucleic acid binding"/>
    <property type="evidence" value="ECO:0007669"/>
    <property type="project" value="InterPro"/>
</dbReference>
<dbReference type="EMBL" id="JAYMYS010000005">
    <property type="protein sequence ID" value="KAK7392821.1"/>
    <property type="molecule type" value="Genomic_DNA"/>
</dbReference>
<dbReference type="SMART" id="SM00443">
    <property type="entry name" value="G_patch"/>
    <property type="match status" value="1"/>
</dbReference>
<gene>
    <name evidence="3" type="ORF">VNO78_21269</name>
</gene>
<dbReference type="PANTHER" id="PTHR21032">
    <property type="entry name" value="G PATCH DOMAIN-CONTAINING PROTEIN 11"/>
    <property type="match status" value="1"/>
</dbReference>
<dbReference type="Pfam" id="PF01585">
    <property type="entry name" value="G-patch"/>
    <property type="match status" value="1"/>
</dbReference>
<feature type="compositionally biased region" description="Basic and acidic residues" evidence="1">
    <location>
        <begin position="196"/>
        <end position="208"/>
    </location>
</feature>
<evidence type="ECO:0000313" key="4">
    <source>
        <dbReference type="Proteomes" id="UP001386955"/>
    </source>
</evidence>
<evidence type="ECO:0000259" key="2">
    <source>
        <dbReference type="PROSITE" id="PS50174"/>
    </source>
</evidence>
<organism evidence="3 4">
    <name type="scientific">Psophocarpus tetragonolobus</name>
    <name type="common">Winged bean</name>
    <name type="synonym">Dolichos tetragonolobus</name>
    <dbReference type="NCBI Taxonomy" id="3891"/>
    <lineage>
        <taxon>Eukaryota</taxon>
        <taxon>Viridiplantae</taxon>
        <taxon>Streptophyta</taxon>
        <taxon>Embryophyta</taxon>
        <taxon>Tracheophyta</taxon>
        <taxon>Spermatophyta</taxon>
        <taxon>Magnoliopsida</taxon>
        <taxon>eudicotyledons</taxon>
        <taxon>Gunneridae</taxon>
        <taxon>Pentapetalae</taxon>
        <taxon>rosids</taxon>
        <taxon>fabids</taxon>
        <taxon>Fabales</taxon>
        <taxon>Fabaceae</taxon>
        <taxon>Papilionoideae</taxon>
        <taxon>50 kb inversion clade</taxon>
        <taxon>NPAAA clade</taxon>
        <taxon>indigoferoid/millettioid clade</taxon>
        <taxon>Phaseoleae</taxon>
        <taxon>Psophocarpus</taxon>
    </lineage>
</organism>
<feature type="region of interest" description="Disordered" evidence="1">
    <location>
        <begin position="196"/>
        <end position="225"/>
    </location>
</feature>
<evidence type="ECO:0000256" key="1">
    <source>
        <dbReference type="SAM" id="MobiDB-lite"/>
    </source>
</evidence>
<dbReference type="SMART" id="SM01173">
    <property type="entry name" value="DUF4187"/>
    <property type="match status" value="1"/>
</dbReference>
<protein>
    <recommendedName>
        <fullName evidence="2">G-patch domain-containing protein</fullName>
    </recommendedName>
</protein>